<dbReference type="PROSITE" id="PS51257">
    <property type="entry name" value="PROKAR_LIPOPROTEIN"/>
    <property type="match status" value="1"/>
</dbReference>
<organism evidence="2">
    <name type="scientific">Anopheles darlingi</name>
    <name type="common">Mosquito</name>
    <dbReference type="NCBI Taxonomy" id="43151"/>
    <lineage>
        <taxon>Eukaryota</taxon>
        <taxon>Metazoa</taxon>
        <taxon>Ecdysozoa</taxon>
        <taxon>Arthropoda</taxon>
        <taxon>Hexapoda</taxon>
        <taxon>Insecta</taxon>
        <taxon>Pterygota</taxon>
        <taxon>Neoptera</taxon>
        <taxon>Endopterygota</taxon>
        <taxon>Diptera</taxon>
        <taxon>Nematocera</taxon>
        <taxon>Culicoidea</taxon>
        <taxon>Culicidae</taxon>
        <taxon>Anophelinae</taxon>
        <taxon>Anopheles</taxon>
    </lineage>
</organism>
<name>A0A2M4DMF8_ANODA</name>
<feature type="transmembrane region" description="Helical" evidence="1">
    <location>
        <begin position="6"/>
        <end position="28"/>
    </location>
</feature>
<dbReference type="AlphaFoldDB" id="A0A2M4DMF8"/>
<keyword evidence="1" id="KW-1133">Transmembrane helix</keyword>
<keyword evidence="1" id="KW-0472">Membrane</keyword>
<feature type="transmembrane region" description="Helical" evidence="1">
    <location>
        <begin position="75"/>
        <end position="97"/>
    </location>
</feature>
<keyword evidence="1" id="KW-0812">Transmembrane</keyword>
<proteinExistence type="predicted"/>
<evidence type="ECO:0000256" key="1">
    <source>
        <dbReference type="SAM" id="Phobius"/>
    </source>
</evidence>
<sequence>MRDLTRYLVGIFCVFPAFVFSLTSCHFWPPRLRYHRNNQMNGKSSTFLWSFDPSFPVPALRSVSRSLNASLDGNYCFLICSAVFCLCVFVRGLFLLFTPTGPTGLFCLQCAQYPHNMIPTDRSQLAPGGGSFYFREIIRLQ</sequence>
<protein>
    <submittedName>
        <fullName evidence="2">Uncharacterized protein</fullName>
    </submittedName>
</protein>
<dbReference type="EMBL" id="GGFL01014541">
    <property type="protein sequence ID" value="MBW78719.1"/>
    <property type="molecule type" value="Transcribed_RNA"/>
</dbReference>
<reference evidence="2" key="1">
    <citation type="submission" date="2018-01" db="EMBL/GenBank/DDBJ databases">
        <title>An insight into the sialome of Amazonian anophelines.</title>
        <authorList>
            <person name="Ribeiro J.M."/>
            <person name="Scarpassa V."/>
            <person name="Calvo E."/>
        </authorList>
    </citation>
    <scope>NUCLEOTIDE SEQUENCE</scope>
</reference>
<evidence type="ECO:0000313" key="2">
    <source>
        <dbReference type="EMBL" id="MBW78719.1"/>
    </source>
</evidence>
<accession>A0A2M4DMF8</accession>